<dbReference type="PANTHER" id="PTHR30273">
    <property type="entry name" value="PERIPLASMIC SIGNAL SENSOR AND SIGMA FACTOR ACTIVATOR FECR-RELATED"/>
    <property type="match status" value="1"/>
</dbReference>
<dbReference type="InterPro" id="IPR006860">
    <property type="entry name" value="FecR"/>
</dbReference>
<dbReference type="Pfam" id="PF16344">
    <property type="entry name" value="FecR_C"/>
    <property type="match status" value="1"/>
</dbReference>
<dbReference type="Pfam" id="PF04773">
    <property type="entry name" value="FecR"/>
    <property type="match status" value="1"/>
</dbReference>
<keyword evidence="1" id="KW-0472">Membrane</keyword>
<dbReference type="PANTHER" id="PTHR30273:SF2">
    <property type="entry name" value="PROTEIN FECR"/>
    <property type="match status" value="1"/>
</dbReference>
<evidence type="ECO:0000256" key="1">
    <source>
        <dbReference type="SAM" id="Phobius"/>
    </source>
</evidence>
<accession>A0AAU8FJM5</accession>
<dbReference type="InterPro" id="IPR032508">
    <property type="entry name" value="FecR_C"/>
</dbReference>
<sequence>MTEKYRQYTLADFIQDDAFIHWAKSPDPAGDAFWRGIAELYPHQEEVIMQARQTVLNLAALSRPSFDPGEAGLIWEDISSRLDEIPRAVPVYRERWLRYAAAALVILTGCWAMMHLTREPETAYAQRIEILENPREEVNGSDSERIVQLPDGSRVTLTKGSGISFEGKMDGGTRSVYLSGEAFFEVKKNPAKPFYVYAGELTTRVLGTSFTVRSFEKENIASVQVRTGSVSVEAGVSLRRQSVVLSPNQQASFFRREERLSTGLVKEPQPVVTNAELARFTFHNAPVSTIFDSLGKAYGVAIQYDREAVGACRLTTSVREESLFEILDVICEAIEAKYSVTGTTIRISDPNCN</sequence>
<reference evidence="4" key="1">
    <citation type="submission" date="2024-06" db="EMBL/GenBank/DDBJ databases">
        <title>Sequencing and assembly of the genome of Dyadobacter sp. strain 676, a symbiont of Cyamopsis tetragonoloba.</title>
        <authorList>
            <person name="Guro P."/>
            <person name="Sazanova A."/>
            <person name="Kuznetsova I."/>
            <person name="Belimov A."/>
            <person name="Safronova V."/>
        </authorList>
    </citation>
    <scope>NUCLEOTIDE SEQUENCE</scope>
    <source>
        <strain evidence="4">676</strain>
    </source>
</reference>
<feature type="domain" description="Protein FecR C-terminal" evidence="3">
    <location>
        <begin position="279"/>
        <end position="347"/>
    </location>
</feature>
<dbReference type="Gene3D" id="3.55.50.30">
    <property type="match status" value="1"/>
</dbReference>
<keyword evidence="1" id="KW-1133">Transmembrane helix</keyword>
<dbReference type="RefSeq" id="WP_353719289.1">
    <property type="nucleotide sequence ID" value="NZ_CP159289.1"/>
</dbReference>
<dbReference type="AlphaFoldDB" id="A0AAU8FJM5"/>
<feature type="domain" description="FecR protein" evidence="2">
    <location>
        <begin position="140"/>
        <end position="230"/>
    </location>
</feature>
<keyword evidence="1" id="KW-0812">Transmembrane</keyword>
<dbReference type="EMBL" id="CP159289">
    <property type="protein sequence ID" value="XCH23965.1"/>
    <property type="molecule type" value="Genomic_DNA"/>
</dbReference>
<dbReference type="GO" id="GO:0016989">
    <property type="term" value="F:sigma factor antagonist activity"/>
    <property type="evidence" value="ECO:0007669"/>
    <property type="project" value="TreeGrafter"/>
</dbReference>
<proteinExistence type="predicted"/>
<evidence type="ECO:0000259" key="2">
    <source>
        <dbReference type="Pfam" id="PF04773"/>
    </source>
</evidence>
<name>A0AAU8FJM5_9BACT</name>
<organism evidence="4">
    <name type="scientific">Dyadobacter sp. 676</name>
    <dbReference type="NCBI Taxonomy" id="3088362"/>
    <lineage>
        <taxon>Bacteria</taxon>
        <taxon>Pseudomonadati</taxon>
        <taxon>Bacteroidota</taxon>
        <taxon>Cytophagia</taxon>
        <taxon>Cytophagales</taxon>
        <taxon>Spirosomataceae</taxon>
        <taxon>Dyadobacter</taxon>
    </lineage>
</organism>
<dbReference type="Gene3D" id="2.60.120.1440">
    <property type="match status" value="1"/>
</dbReference>
<evidence type="ECO:0000313" key="4">
    <source>
        <dbReference type="EMBL" id="XCH23965.1"/>
    </source>
</evidence>
<feature type="transmembrane region" description="Helical" evidence="1">
    <location>
        <begin position="96"/>
        <end position="114"/>
    </location>
</feature>
<evidence type="ECO:0000259" key="3">
    <source>
        <dbReference type="Pfam" id="PF16344"/>
    </source>
</evidence>
<dbReference type="InterPro" id="IPR012373">
    <property type="entry name" value="Ferrdict_sens_TM"/>
</dbReference>
<protein>
    <submittedName>
        <fullName evidence="4">FecR domain-containing protein</fullName>
    </submittedName>
</protein>
<gene>
    <name evidence="4" type="ORF">ABV298_27225</name>
</gene>